<dbReference type="SUPFAM" id="SSF48163">
    <property type="entry name" value="An anticodon-binding domain of class I aminoacyl-tRNA synthetases"/>
    <property type="match status" value="1"/>
</dbReference>
<comment type="function">
    <text evidence="7">Catalyzes the attachment of glutamate to tRNA(Glu) in a two-step reaction: glutamate is first activated by ATP to form Glu-AMP and then transferred to the acceptor end of tRNA(Glu).</text>
</comment>
<dbReference type="InterPro" id="IPR004527">
    <property type="entry name" value="Glu-tRNA-ligase_bac/mito"/>
</dbReference>
<dbReference type="PROSITE" id="PS00178">
    <property type="entry name" value="AA_TRNA_LIGASE_I"/>
    <property type="match status" value="1"/>
</dbReference>
<dbReference type="PANTHER" id="PTHR43311">
    <property type="entry name" value="GLUTAMATE--TRNA LIGASE"/>
    <property type="match status" value="1"/>
</dbReference>
<comment type="subcellular location">
    <subcellularLocation>
        <location evidence="7">Cytoplasm</location>
    </subcellularLocation>
</comment>
<evidence type="ECO:0000259" key="8">
    <source>
        <dbReference type="Pfam" id="PF00749"/>
    </source>
</evidence>
<feature type="domain" description="Aminoacyl-tRNA synthetase class I anticodon-binding" evidence="9">
    <location>
        <begin position="316"/>
        <end position="449"/>
    </location>
</feature>
<keyword evidence="2 7" id="KW-0436">Ligase</keyword>
<dbReference type="InterPro" id="IPR049940">
    <property type="entry name" value="GluQ/Sye"/>
</dbReference>
<dbReference type="HAMAP" id="MF_00022">
    <property type="entry name" value="Glu_tRNA_synth_type1"/>
    <property type="match status" value="1"/>
</dbReference>
<dbReference type="GO" id="GO:0005829">
    <property type="term" value="C:cytosol"/>
    <property type="evidence" value="ECO:0007669"/>
    <property type="project" value="TreeGrafter"/>
</dbReference>
<dbReference type="Pfam" id="PF19269">
    <property type="entry name" value="Anticodon_2"/>
    <property type="match status" value="1"/>
</dbReference>
<protein>
    <recommendedName>
        <fullName evidence="7">Glutamate--tRNA ligase</fullName>
        <ecNumber evidence="7">6.1.1.17</ecNumber>
    </recommendedName>
    <alternativeName>
        <fullName evidence="7">Glutamyl-tRNA synthetase</fullName>
        <shortName evidence="7">GluRS</shortName>
    </alternativeName>
</protein>
<keyword evidence="4 7" id="KW-0067">ATP-binding</keyword>
<dbReference type="InterPro" id="IPR020058">
    <property type="entry name" value="Glu/Gln-tRNA-synth_Ib_cat-dom"/>
</dbReference>
<evidence type="ECO:0000313" key="11">
    <source>
        <dbReference type="Proteomes" id="UP000177122"/>
    </source>
</evidence>
<dbReference type="InterPro" id="IPR000924">
    <property type="entry name" value="Glu/Gln-tRNA-synth"/>
</dbReference>
<dbReference type="EC" id="6.1.1.17" evidence="7"/>
<evidence type="ECO:0000256" key="3">
    <source>
        <dbReference type="ARBA" id="ARBA00022741"/>
    </source>
</evidence>
<feature type="binding site" evidence="7">
    <location>
        <position position="218"/>
    </location>
    <ligand>
        <name>ATP</name>
        <dbReference type="ChEBI" id="CHEBI:30616"/>
    </ligand>
</feature>
<proteinExistence type="inferred from homology"/>
<comment type="subunit">
    <text evidence="7">Monomer.</text>
</comment>
<gene>
    <name evidence="7" type="primary">gltX</name>
    <name evidence="10" type="ORF">A2845_02430</name>
</gene>
<dbReference type="InterPro" id="IPR045462">
    <property type="entry name" value="aa-tRNA-synth_I_cd-bd"/>
</dbReference>
<evidence type="ECO:0000256" key="2">
    <source>
        <dbReference type="ARBA" id="ARBA00022598"/>
    </source>
</evidence>
<dbReference type="InterPro" id="IPR033910">
    <property type="entry name" value="GluRS_core"/>
</dbReference>
<feature type="short sequence motif" description="'KMSKS' region" evidence="7">
    <location>
        <begin position="215"/>
        <end position="219"/>
    </location>
</feature>
<dbReference type="InterPro" id="IPR008925">
    <property type="entry name" value="aa_tRNA-synth_I_cd-bd_sf"/>
</dbReference>
<keyword evidence="3 7" id="KW-0547">Nucleotide-binding</keyword>
<name>A0A1G2CUV8_9BACT</name>
<dbReference type="EMBL" id="MHLI01000015">
    <property type="protein sequence ID" value="OGZ05153.1"/>
    <property type="molecule type" value="Genomic_DNA"/>
</dbReference>
<dbReference type="PRINTS" id="PR00987">
    <property type="entry name" value="TRNASYNTHGLU"/>
</dbReference>
<evidence type="ECO:0000256" key="1">
    <source>
        <dbReference type="ARBA" id="ARBA00007894"/>
    </source>
</evidence>
<dbReference type="AlphaFoldDB" id="A0A1G2CUV8"/>
<dbReference type="PANTHER" id="PTHR43311:SF2">
    <property type="entry name" value="GLUTAMATE--TRNA LIGASE, MITOCHONDRIAL-RELATED"/>
    <property type="match status" value="1"/>
</dbReference>
<evidence type="ECO:0000256" key="5">
    <source>
        <dbReference type="ARBA" id="ARBA00022917"/>
    </source>
</evidence>
<comment type="caution">
    <text evidence="7">Lacks conserved residue(s) required for the propagation of feature annotation.</text>
</comment>
<accession>A0A1G2CUV8</accession>
<keyword evidence="5 7" id="KW-0648">Protein biosynthesis</keyword>
<comment type="catalytic activity">
    <reaction evidence="7">
        <text>tRNA(Glu) + L-glutamate + ATP = L-glutamyl-tRNA(Glu) + AMP + diphosphate</text>
        <dbReference type="Rhea" id="RHEA:23540"/>
        <dbReference type="Rhea" id="RHEA-COMP:9663"/>
        <dbReference type="Rhea" id="RHEA-COMP:9680"/>
        <dbReference type="ChEBI" id="CHEBI:29985"/>
        <dbReference type="ChEBI" id="CHEBI:30616"/>
        <dbReference type="ChEBI" id="CHEBI:33019"/>
        <dbReference type="ChEBI" id="CHEBI:78442"/>
        <dbReference type="ChEBI" id="CHEBI:78520"/>
        <dbReference type="ChEBI" id="CHEBI:456215"/>
        <dbReference type="EC" id="6.1.1.17"/>
    </reaction>
</comment>
<dbReference type="InterPro" id="IPR014729">
    <property type="entry name" value="Rossmann-like_a/b/a_fold"/>
</dbReference>
<dbReference type="Gene3D" id="1.10.10.350">
    <property type="match status" value="1"/>
</dbReference>
<sequence length="457" mass="53078">MSEQTLSTKKVVTRFAPSPTGKFHVGGLRSALYNYLYARKHGGTYILRCEDTDPIRSKKEYEDYFLELFKWLGIEHDAYYRQSERTEIYRSYLNKMIAEGHAYVSKEQPKEEGGRTEVIRFKNPNGVVTFHDDVLGNISFNTAELGDFIIARDFDSPLYHLTVVIDDFEMGVTHIIRGQEHVSNTPRQILIQEAIGAPRPTYAHASIILNNERAKLSKRDPLVRPALEYRDEGYVPEALLNFMALLGWNPGTEQEIFSMPELIQAFSIERMQKQGAVFNPEKLEWINKEYIKKMHPKRQMAMLDEFMPEAIRTLPDYKEKREHLAPILLERIGHFGEIKEMVAQGELAYYFIQPEYEKEKLFWKDERDSAKLIERLVRVSDTLSALPSEVFTREGIKEALWPYAESEGRGQILWPMRYALSGRDKSPDPFQLASLLGKKETLERLAFAIALYHDQHE</sequence>
<dbReference type="SUPFAM" id="SSF52374">
    <property type="entry name" value="Nucleotidylyl transferase"/>
    <property type="match status" value="1"/>
</dbReference>
<organism evidence="10 11">
    <name type="scientific">Candidatus Lloydbacteria bacterium RIFCSPHIGHO2_01_FULL_49_22</name>
    <dbReference type="NCBI Taxonomy" id="1798658"/>
    <lineage>
        <taxon>Bacteria</taxon>
        <taxon>Candidatus Lloydiibacteriota</taxon>
    </lineage>
</organism>
<feature type="domain" description="Glutamyl/glutaminyl-tRNA synthetase class Ib catalytic" evidence="8">
    <location>
        <begin position="110"/>
        <end position="285"/>
    </location>
</feature>
<dbReference type="Proteomes" id="UP000177122">
    <property type="component" value="Unassembled WGS sequence"/>
</dbReference>
<dbReference type="GO" id="GO:0004818">
    <property type="term" value="F:glutamate-tRNA ligase activity"/>
    <property type="evidence" value="ECO:0007669"/>
    <property type="project" value="UniProtKB-UniRule"/>
</dbReference>
<keyword evidence="6 7" id="KW-0030">Aminoacyl-tRNA synthetase</keyword>
<dbReference type="GO" id="GO:0008270">
    <property type="term" value="F:zinc ion binding"/>
    <property type="evidence" value="ECO:0007669"/>
    <property type="project" value="InterPro"/>
</dbReference>
<dbReference type="InterPro" id="IPR020751">
    <property type="entry name" value="aa-tRNA-synth_I_codon-bd_sub2"/>
</dbReference>
<dbReference type="CDD" id="cd00808">
    <property type="entry name" value="GluRS_core"/>
    <property type="match status" value="1"/>
</dbReference>
<evidence type="ECO:0000259" key="9">
    <source>
        <dbReference type="Pfam" id="PF19269"/>
    </source>
</evidence>
<dbReference type="InterPro" id="IPR001412">
    <property type="entry name" value="aa-tRNA-synth_I_CS"/>
</dbReference>
<dbReference type="Pfam" id="PF00749">
    <property type="entry name" value="tRNA-synt_1c"/>
    <property type="match status" value="1"/>
</dbReference>
<reference evidence="10 11" key="1">
    <citation type="journal article" date="2016" name="Nat. Commun.">
        <title>Thousands of microbial genomes shed light on interconnected biogeochemical processes in an aquifer system.</title>
        <authorList>
            <person name="Anantharaman K."/>
            <person name="Brown C.T."/>
            <person name="Hug L.A."/>
            <person name="Sharon I."/>
            <person name="Castelle C.J."/>
            <person name="Probst A.J."/>
            <person name="Thomas B.C."/>
            <person name="Singh A."/>
            <person name="Wilkins M.J."/>
            <person name="Karaoz U."/>
            <person name="Brodie E.L."/>
            <person name="Williams K.H."/>
            <person name="Hubbard S.S."/>
            <person name="Banfield J.F."/>
        </authorList>
    </citation>
    <scope>NUCLEOTIDE SEQUENCE [LARGE SCALE GENOMIC DNA]</scope>
</reference>
<dbReference type="GO" id="GO:0005524">
    <property type="term" value="F:ATP binding"/>
    <property type="evidence" value="ECO:0007669"/>
    <property type="project" value="UniProtKB-UniRule"/>
</dbReference>
<keyword evidence="7" id="KW-0963">Cytoplasm</keyword>
<evidence type="ECO:0000256" key="7">
    <source>
        <dbReference type="HAMAP-Rule" id="MF_00022"/>
    </source>
</evidence>
<evidence type="ECO:0000313" key="10">
    <source>
        <dbReference type="EMBL" id="OGZ05153.1"/>
    </source>
</evidence>
<dbReference type="GO" id="GO:0000049">
    <property type="term" value="F:tRNA binding"/>
    <property type="evidence" value="ECO:0007669"/>
    <property type="project" value="InterPro"/>
</dbReference>
<evidence type="ECO:0000256" key="6">
    <source>
        <dbReference type="ARBA" id="ARBA00023146"/>
    </source>
</evidence>
<comment type="caution">
    <text evidence="10">The sequence shown here is derived from an EMBL/GenBank/DDBJ whole genome shotgun (WGS) entry which is preliminary data.</text>
</comment>
<dbReference type="Gene3D" id="3.40.50.620">
    <property type="entry name" value="HUPs"/>
    <property type="match status" value="2"/>
</dbReference>
<evidence type="ECO:0000256" key="4">
    <source>
        <dbReference type="ARBA" id="ARBA00022840"/>
    </source>
</evidence>
<comment type="similarity">
    <text evidence="1 7">Belongs to the class-I aminoacyl-tRNA synthetase family. Glutamate--tRNA ligase type 1 subfamily.</text>
</comment>
<feature type="short sequence motif" description="'HIGH' region" evidence="7">
    <location>
        <begin position="17"/>
        <end position="27"/>
    </location>
</feature>
<dbReference type="GO" id="GO:0006424">
    <property type="term" value="P:glutamyl-tRNA aminoacylation"/>
    <property type="evidence" value="ECO:0007669"/>
    <property type="project" value="UniProtKB-UniRule"/>
</dbReference>